<organism evidence="1 2">
    <name type="scientific">Thermocrinis albus (strain DSM 14484 / JCM 11386 / HI 11/12)</name>
    <dbReference type="NCBI Taxonomy" id="638303"/>
    <lineage>
        <taxon>Bacteria</taxon>
        <taxon>Pseudomonadati</taxon>
        <taxon>Aquificota</taxon>
        <taxon>Aquificia</taxon>
        <taxon>Aquificales</taxon>
        <taxon>Aquificaceae</taxon>
        <taxon>Thermocrinis</taxon>
    </lineage>
</organism>
<dbReference type="KEGG" id="tal:Thal_0507"/>
<protein>
    <submittedName>
        <fullName evidence="1">Putative chemotaxis phosphatase, CheZ</fullName>
    </submittedName>
</protein>
<dbReference type="GO" id="GO:0050920">
    <property type="term" value="P:regulation of chemotaxis"/>
    <property type="evidence" value="ECO:0007669"/>
    <property type="project" value="InterPro"/>
</dbReference>
<dbReference type="Gene3D" id="1.10.287.500">
    <property type="entry name" value="Helix hairpin bin"/>
    <property type="match status" value="1"/>
</dbReference>
<dbReference type="STRING" id="638303.Thal_0507"/>
<keyword evidence="2" id="KW-1185">Reference proteome</keyword>
<proteinExistence type="predicted"/>
<sequence>MEDLKKILAELLREISFLEAKVDEVIKPLEETSVTLPAASESLQDVITFTERAVNQVVELLEAINENSQVIEKEVEFLLKLSPIPSIESRLINVRERNRDNINKLLQILTLLSFQDLASQQLKKVISTLEELKRGIIKIVVSSVERMEVSREQKERILGKATEMLTGDRISQTDVDALLNELGL</sequence>
<dbReference type="eggNOG" id="COG3143">
    <property type="taxonomic scope" value="Bacteria"/>
</dbReference>
<dbReference type="InterPro" id="IPR007439">
    <property type="entry name" value="Chemotax_Pase_CheZ"/>
</dbReference>
<dbReference type="RefSeq" id="WP_012991548.1">
    <property type="nucleotide sequence ID" value="NC_013894.1"/>
</dbReference>
<reference evidence="2" key="1">
    <citation type="journal article" date="2010" name="Stand. Genomic Sci.">
        <title>Complete genome sequence of Thermocrinis albus type strain (HI 11/12T).</title>
        <authorList>
            <person name="Wirth R."/>
            <person name="Sikorski J."/>
            <person name="Brambilla E."/>
            <person name="Misra M."/>
            <person name="Lapidus A."/>
            <person name="Copeland A."/>
            <person name="Nolan M."/>
            <person name="Lucas S."/>
            <person name="Chen F."/>
            <person name="Tice H."/>
            <person name="Cheng J.F."/>
            <person name="Han C."/>
            <person name="Detter J.C."/>
            <person name="Tapia R."/>
            <person name="Bruce D."/>
            <person name="Goodwin L."/>
            <person name="Pitluck S."/>
            <person name="Pati A."/>
            <person name="Anderson I."/>
            <person name="Ivanova N."/>
            <person name="Mavromatis K."/>
            <person name="Mikhailova N."/>
            <person name="Chen A."/>
            <person name="Palaniappan K."/>
            <person name="Bilek Y."/>
            <person name="Hader T."/>
            <person name="Land M."/>
            <person name="Hauser L."/>
            <person name="Chang Y.J."/>
            <person name="Jeffries C.D."/>
            <person name="Tindall B.J."/>
            <person name="Rohde M."/>
            <person name="Goker M."/>
            <person name="Bristow J."/>
            <person name="Eisen J.A."/>
            <person name="Markowitz V."/>
            <person name="Hugenholtz P."/>
            <person name="Kyrpides N.C."/>
            <person name="Klenk H.P."/>
        </authorList>
    </citation>
    <scope>NUCLEOTIDE SEQUENCE [LARGE SCALE GENOMIC DNA]</scope>
    <source>
        <strain evidence="2">DSM 14484 / JCM 11386 / HI 11/12</strain>
    </source>
</reference>
<dbReference type="Proteomes" id="UP000002043">
    <property type="component" value="Chromosome"/>
</dbReference>
<gene>
    <name evidence="1" type="ordered locus">Thal_0507</name>
</gene>
<dbReference type="SUPFAM" id="SSF75708">
    <property type="entry name" value="Chemotaxis phosphatase CheZ"/>
    <property type="match status" value="1"/>
</dbReference>
<evidence type="ECO:0000313" key="1">
    <source>
        <dbReference type="EMBL" id="ADC89141.1"/>
    </source>
</evidence>
<name>D3SPQ4_THEAH</name>
<dbReference type="AlphaFoldDB" id="D3SPQ4"/>
<dbReference type="EMBL" id="CP001931">
    <property type="protein sequence ID" value="ADC89141.1"/>
    <property type="molecule type" value="Genomic_DNA"/>
</dbReference>
<evidence type="ECO:0000313" key="2">
    <source>
        <dbReference type="Proteomes" id="UP000002043"/>
    </source>
</evidence>
<dbReference type="Pfam" id="PF04344">
    <property type="entry name" value="CheZ"/>
    <property type="match status" value="1"/>
</dbReference>
<accession>D3SPQ4</accession>
<dbReference type="GO" id="GO:0003824">
    <property type="term" value="F:catalytic activity"/>
    <property type="evidence" value="ECO:0007669"/>
    <property type="project" value="InterPro"/>
</dbReference>
<dbReference type="HOGENOM" id="CLU_1467543_0_0_0"/>
<dbReference type="GO" id="GO:0009288">
    <property type="term" value="C:bacterial-type flagellum"/>
    <property type="evidence" value="ECO:0007669"/>
    <property type="project" value="InterPro"/>
</dbReference>
<dbReference type="OrthoDB" id="14822at2"/>